<protein>
    <recommendedName>
        <fullName evidence="1">DhaL domain-containing protein</fullName>
    </recommendedName>
</protein>
<dbReference type="AlphaFoldDB" id="A0A2M7R5S7"/>
<dbReference type="SMART" id="SM01120">
    <property type="entry name" value="Dak2"/>
    <property type="match status" value="1"/>
</dbReference>
<name>A0A2M7R5S7_9BACT</name>
<sequence length="317" mass="34628">MPVIERELDGQALKRALKEATLRLEQHIDEVNALNVFPVPDGDTGINMFLTMKSAVEAMEKSKDNSAAAISAAAAKGALLGARGNSGVILSQILRGIAKGIEERKSFSSRDLAHALHIASEQAYKVVDNPIEGTILTVIREVAETASDTASRGVSFAHTMMSVVSRAKKTVERTPEMLPVLKEAGVVDAGAKGLYYIFEGMKDSICRKPTHHSSRKSPLRVPSTREKEKIYGFDVQFMIQGKNLPFEEIRDTVVASGKCPLVVGDESLIKVHVHTLNPDDILNYARSKGVVTDVVVEDMDQQVREKMEKEGSDEQSN</sequence>
<dbReference type="GO" id="GO:0004371">
    <property type="term" value="F:glycerone kinase activity"/>
    <property type="evidence" value="ECO:0007669"/>
    <property type="project" value="InterPro"/>
</dbReference>
<evidence type="ECO:0000259" key="1">
    <source>
        <dbReference type="PROSITE" id="PS51480"/>
    </source>
</evidence>
<organism evidence="2 3">
    <name type="scientific">Candidatus Nealsonbacteria bacterium CG_4_10_14_0_8_um_filter_37_14</name>
    <dbReference type="NCBI Taxonomy" id="1974684"/>
    <lineage>
        <taxon>Bacteria</taxon>
        <taxon>Candidatus Nealsoniibacteriota</taxon>
    </lineage>
</organism>
<feature type="domain" description="DhaL" evidence="1">
    <location>
        <begin position="11"/>
        <end position="203"/>
    </location>
</feature>
<dbReference type="GO" id="GO:0006071">
    <property type="term" value="P:glycerol metabolic process"/>
    <property type="evidence" value="ECO:0007669"/>
    <property type="project" value="InterPro"/>
</dbReference>
<evidence type="ECO:0000313" key="2">
    <source>
        <dbReference type="EMBL" id="PIY88747.1"/>
    </source>
</evidence>
<dbReference type="PANTHER" id="PTHR33434:SF4">
    <property type="entry name" value="PHOSPHATASE PROTEIN"/>
    <property type="match status" value="1"/>
</dbReference>
<dbReference type="InterPro" id="IPR036117">
    <property type="entry name" value="DhaL_dom_sf"/>
</dbReference>
<dbReference type="PANTHER" id="PTHR33434">
    <property type="entry name" value="DEGV DOMAIN-CONTAINING PROTEIN DR_1986-RELATED"/>
    <property type="match status" value="1"/>
</dbReference>
<dbReference type="InterPro" id="IPR048394">
    <property type="entry name" value="FakA-like_M"/>
</dbReference>
<dbReference type="PROSITE" id="PS51480">
    <property type="entry name" value="DHAL"/>
    <property type="match status" value="1"/>
</dbReference>
<gene>
    <name evidence="2" type="ORF">COY73_02895</name>
</gene>
<evidence type="ECO:0000313" key="3">
    <source>
        <dbReference type="Proteomes" id="UP000230767"/>
    </source>
</evidence>
<proteinExistence type="predicted"/>
<dbReference type="Proteomes" id="UP000230767">
    <property type="component" value="Unassembled WGS sequence"/>
</dbReference>
<dbReference type="Pfam" id="PF21645">
    <property type="entry name" value="FakA-like_M"/>
    <property type="match status" value="1"/>
</dbReference>
<reference evidence="3" key="1">
    <citation type="submission" date="2017-09" db="EMBL/GenBank/DDBJ databases">
        <title>Depth-based differentiation of microbial function through sediment-hosted aquifers and enrichment of novel symbionts in the deep terrestrial subsurface.</title>
        <authorList>
            <person name="Probst A.J."/>
            <person name="Ladd B."/>
            <person name="Jarett J.K."/>
            <person name="Geller-Mcgrath D.E."/>
            <person name="Sieber C.M.K."/>
            <person name="Emerson J.B."/>
            <person name="Anantharaman K."/>
            <person name="Thomas B.C."/>
            <person name="Malmstrom R."/>
            <person name="Stieglmeier M."/>
            <person name="Klingl A."/>
            <person name="Woyke T."/>
            <person name="Ryan C.M."/>
            <person name="Banfield J.F."/>
        </authorList>
    </citation>
    <scope>NUCLEOTIDE SEQUENCE [LARGE SCALE GENOMIC DNA]</scope>
</reference>
<dbReference type="Gene3D" id="1.25.40.340">
    <property type="match status" value="1"/>
</dbReference>
<dbReference type="EMBL" id="PFLW01000071">
    <property type="protein sequence ID" value="PIY88747.1"/>
    <property type="molecule type" value="Genomic_DNA"/>
</dbReference>
<dbReference type="Pfam" id="PF02734">
    <property type="entry name" value="Dak2"/>
    <property type="match status" value="1"/>
</dbReference>
<accession>A0A2M7R5S7</accession>
<comment type="caution">
    <text evidence="2">The sequence shown here is derived from an EMBL/GenBank/DDBJ whole genome shotgun (WGS) entry which is preliminary data.</text>
</comment>
<dbReference type="SUPFAM" id="SSF101473">
    <property type="entry name" value="DhaL-like"/>
    <property type="match status" value="1"/>
</dbReference>
<dbReference type="InterPro" id="IPR004007">
    <property type="entry name" value="DhaL_dom"/>
</dbReference>
<dbReference type="InterPro" id="IPR050270">
    <property type="entry name" value="DegV_domain_contain"/>
</dbReference>